<dbReference type="InterPro" id="IPR036513">
    <property type="entry name" value="STAS_dom_sf"/>
</dbReference>
<protein>
    <submittedName>
        <fullName evidence="1">STAS domain-containing protein</fullName>
    </submittedName>
</protein>
<sequence>MITIVDLGWLDFCDASGPSALVAGQHRARRHAGEPPLACPQGPVKRLLEVTAVWLELHTRNACDAAVFYGEVVIVPDAAPWDEGKPQVTVSAPDGARFTLDEPAAPAARSAQAGGTARFRWRGSGTWKVTFKPVHGGEPL</sequence>
<reference evidence="1 2" key="1">
    <citation type="submission" date="2021-08" db="EMBL/GenBank/DDBJ databases">
        <title>Genomic Architecture of Streptomyces flavotricini NGL1 and Streptomyces erythrochromogenes HMS4 With Differential Plant Beneficial attributes and laccase production capabilities.</title>
        <authorList>
            <person name="Salwan R."/>
            <person name="Kaur R."/>
            <person name="Sharma V."/>
        </authorList>
    </citation>
    <scope>NUCLEOTIDE SEQUENCE [LARGE SCALE GENOMIC DNA]</scope>
    <source>
        <strain evidence="1 2">NGL1</strain>
    </source>
</reference>
<evidence type="ECO:0000313" key="1">
    <source>
        <dbReference type="EMBL" id="MCC0093290.1"/>
    </source>
</evidence>
<keyword evidence="2" id="KW-1185">Reference proteome</keyword>
<dbReference type="RefSeq" id="WP_229333949.1">
    <property type="nucleotide sequence ID" value="NZ_JAINUL010000001.1"/>
</dbReference>
<proteinExistence type="predicted"/>
<name>A0ABS8DWV2_9ACTN</name>
<evidence type="ECO:0000313" key="2">
    <source>
        <dbReference type="Proteomes" id="UP001520654"/>
    </source>
</evidence>
<dbReference type="CDD" id="cd07043">
    <property type="entry name" value="STAS_anti-anti-sigma_factors"/>
    <property type="match status" value="1"/>
</dbReference>
<dbReference type="Proteomes" id="UP001520654">
    <property type="component" value="Unassembled WGS sequence"/>
</dbReference>
<dbReference type="SUPFAM" id="SSF52091">
    <property type="entry name" value="SpoIIaa-like"/>
    <property type="match status" value="1"/>
</dbReference>
<dbReference type="Gene3D" id="3.30.750.24">
    <property type="entry name" value="STAS domain"/>
    <property type="match status" value="1"/>
</dbReference>
<dbReference type="EMBL" id="JAINUL010000001">
    <property type="protein sequence ID" value="MCC0093290.1"/>
    <property type="molecule type" value="Genomic_DNA"/>
</dbReference>
<gene>
    <name evidence="1" type="ORF">K7B10_00400</name>
</gene>
<accession>A0ABS8DWV2</accession>
<organism evidence="1 2">
    <name type="scientific">Streptomyces flavotricini</name>
    <dbReference type="NCBI Taxonomy" id="66888"/>
    <lineage>
        <taxon>Bacteria</taxon>
        <taxon>Bacillati</taxon>
        <taxon>Actinomycetota</taxon>
        <taxon>Actinomycetes</taxon>
        <taxon>Kitasatosporales</taxon>
        <taxon>Streptomycetaceae</taxon>
        <taxon>Streptomyces</taxon>
    </lineage>
</organism>
<comment type="caution">
    <text evidence="1">The sequence shown here is derived from an EMBL/GenBank/DDBJ whole genome shotgun (WGS) entry which is preliminary data.</text>
</comment>